<evidence type="ECO:0000313" key="8">
    <source>
        <dbReference type="Proteomes" id="UP000010552"/>
    </source>
</evidence>
<evidence type="ECO:0000256" key="1">
    <source>
        <dbReference type="ARBA" id="ARBA00004245"/>
    </source>
</evidence>
<dbReference type="InParanoid" id="L5KDB8"/>
<keyword evidence="4" id="KW-0175">Coiled coil</keyword>
<evidence type="ECO:0000256" key="5">
    <source>
        <dbReference type="ARBA" id="ARBA00023212"/>
    </source>
</evidence>
<dbReference type="AlphaFoldDB" id="L5KDB8"/>
<evidence type="ECO:0000256" key="3">
    <source>
        <dbReference type="ARBA" id="ARBA00022490"/>
    </source>
</evidence>
<feature type="region of interest" description="Disordered" evidence="6">
    <location>
        <begin position="313"/>
        <end position="340"/>
    </location>
</feature>
<evidence type="ECO:0000313" key="7">
    <source>
        <dbReference type="EMBL" id="ELK09689.1"/>
    </source>
</evidence>
<feature type="region of interest" description="Disordered" evidence="6">
    <location>
        <begin position="360"/>
        <end position="703"/>
    </location>
</feature>
<gene>
    <name evidence="7" type="ORF">PAL_GLEAN10014051</name>
</gene>
<feature type="compositionally biased region" description="Pro residues" evidence="6">
    <location>
        <begin position="455"/>
        <end position="475"/>
    </location>
</feature>
<comment type="similarity">
    <text evidence="2">Belongs to the MAP7 family.</text>
</comment>
<protein>
    <submittedName>
        <fullName evidence="7">Ensconsin</fullName>
    </submittedName>
</protein>
<dbReference type="InterPro" id="IPR051483">
    <property type="entry name" value="MAP7_domain-containing"/>
</dbReference>
<keyword evidence="3" id="KW-0963">Cytoplasm</keyword>
<feature type="compositionally biased region" description="Polar residues" evidence="6">
    <location>
        <begin position="683"/>
        <end position="703"/>
    </location>
</feature>
<feature type="compositionally biased region" description="Basic and acidic residues" evidence="6">
    <location>
        <begin position="401"/>
        <end position="419"/>
    </location>
</feature>
<dbReference type="Pfam" id="PF05672">
    <property type="entry name" value="MAP7"/>
    <property type="match status" value="1"/>
</dbReference>
<keyword evidence="5" id="KW-0206">Cytoskeleton</keyword>
<organism evidence="7 8">
    <name type="scientific">Pteropus alecto</name>
    <name type="common">Black flying fox</name>
    <dbReference type="NCBI Taxonomy" id="9402"/>
    <lineage>
        <taxon>Eukaryota</taxon>
        <taxon>Metazoa</taxon>
        <taxon>Chordata</taxon>
        <taxon>Craniata</taxon>
        <taxon>Vertebrata</taxon>
        <taxon>Euteleostomi</taxon>
        <taxon>Mammalia</taxon>
        <taxon>Eutheria</taxon>
        <taxon>Laurasiatheria</taxon>
        <taxon>Chiroptera</taxon>
        <taxon>Yinpterochiroptera</taxon>
        <taxon>Pteropodoidea</taxon>
        <taxon>Pteropodidae</taxon>
        <taxon>Pteropodinae</taxon>
        <taxon>Pteropus</taxon>
    </lineage>
</organism>
<keyword evidence="8" id="KW-1185">Reference proteome</keyword>
<feature type="region of interest" description="Disordered" evidence="6">
    <location>
        <begin position="192"/>
        <end position="262"/>
    </location>
</feature>
<accession>L5KDB8</accession>
<feature type="compositionally biased region" description="Basic and acidic residues" evidence="6">
    <location>
        <begin position="499"/>
        <end position="647"/>
    </location>
</feature>
<feature type="compositionally biased region" description="Basic and acidic residues" evidence="6">
    <location>
        <begin position="192"/>
        <end position="232"/>
    </location>
</feature>
<dbReference type="FunCoup" id="L5KDB8">
    <property type="interactions" value="132"/>
</dbReference>
<dbReference type="EMBL" id="KB030797">
    <property type="protein sequence ID" value="ELK09689.1"/>
    <property type="molecule type" value="Genomic_DNA"/>
</dbReference>
<comment type="subcellular location">
    <subcellularLocation>
        <location evidence="1">Cytoplasm</location>
        <location evidence="1">Cytoskeleton</location>
    </subcellularLocation>
</comment>
<sequence length="838" mass="95108">MPGSATALRQERLKKTNARPVPLGLFTINEEDEQQKNGNSRRPKGKARLRSRRVPRLLCSHEAALRQLCHFLIILWWRFRFYTVSHEPHRSQSAHVVCRSYSTPDSYKVQEKKTAASNRSSSAISGQNSNHSGNKPDPPPVLRVDDRQRLARERREEREKQLAAREIIWLEKEERARQHYEKHLEERKKKLEEQRLKEERRRAAVEEKRRQRLEEDKERHEAVVRRTMERSQKPKQKHNRWSWGGTLHGSPSIHSADPDRRSVSTMNLSKHVDPVISKRLSSSSATLLNSPDRASCSPINIMPYKAAHSRNPMDRPKFFVTPPEGSARRRTVHGTAVSSRWERPGESVLFLCRVDSTPRLPSKSFPHLPGTPRPTPSLPSSSVKAAPAQVRPPSPGNIRPVKREVRVEPERKGPDREPQKVTNEPSLKGRAPLVKVEEATVEEGTLVEPEAAPAAPAPAPDSTPAPVPAPTPASVPAPSSSVTASASPKTSAGTTDPEEATRLLAEKRRLAREQREKEEREKREREELERQKIEELAQKVAVERTRREEESRRLEAEQAREREEQLRCQAEEQARREREEMERLQKQKEEEARVRQEAERVRQEREKHFQKEEQERLERKKRLEEIMKRTRRTEATDKKTVDQRNGDIAKGTLTEGTAVSALSCMMNSPENGEPAASPHEVTSHQSKVTVESTPNLEKQPNENGVSLQNENFEEIINLPIGSKPSRLDVTNNESPEIPLNPILAFDSEGLGPLPQVDGVQTQQTAGILPKDVREERDEEGKSLEALVGFGGQEGHPLVCSVAHSGVIFPPQTGQQELASTLSCLWLECQCSRLLDVWI</sequence>
<dbReference type="PANTHER" id="PTHR15073">
    <property type="entry name" value="MICROTUBULE-ASSOCIATED PROTEIN"/>
    <property type="match status" value="1"/>
</dbReference>
<evidence type="ECO:0000256" key="4">
    <source>
        <dbReference type="ARBA" id="ARBA00023054"/>
    </source>
</evidence>
<feature type="compositionally biased region" description="Low complexity" evidence="6">
    <location>
        <begin position="476"/>
        <end position="492"/>
    </location>
</feature>
<feature type="compositionally biased region" description="Polar residues" evidence="6">
    <location>
        <begin position="115"/>
        <end position="133"/>
    </location>
</feature>
<reference evidence="8" key="1">
    <citation type="journal article" date="2013" name="Science">
        <title>Comparative analysis of bat genomes provides insight into the evolution of flight and immunity.</title>
        <authorList>
            <person name="Zhang G."/>
            <person name="Cowled C."/>
            <person name="Shi Z."/>
            <person name="Huang Z."/>
            <person name="Bishop-Lilly K.A."/>
            <person name="Fang X."/>
            <person name="Wynne J.W."/>
            <person name="Xiong Z."/>
            <person name="Baker M.L."/>
            <person name="Zhao W."/>
            <person name="Tachedjian M."/>
            <person name="Zhu Y."/>
            <person name="Zhou P."/>
            <person name="Jiang X."/>
            <person name="Ng J."/>
            <person name="Yang L."/>
            <person name="Wu L."/>
            <person name="Xiao J."/>
            <person name="Feng Y."/>
            <person name="Chen Y."/>
            <person name="Sun X."/>
            <person name="Zhang Y."/>
            <person name="Marsh G.A."/>
            <person name="Crameri G."/>
            <person name="Broder C.C."/>
            <person name="Frey K.G."/>
            <person name="Wang L.F."/>
            <person name="Wang J."/>
        </authorList>
    </citation>
    <scope>NUCLEOTIDE SEQUENCE [LARGE SCALE GENOMIC DNA]</scope>
</reference>
<name>L5KDB8_PTEAL</name>
<dbReference type="STRING" id="9402.L5KDB8"/>
<feature type="region of interest" description="Disordered" evidence="6">
    <location>
        <begin position="30"/>
        <end position="52"/>
    </location>
</feature>
<feature type="region of interest" description="Disordered" evidence="6">
    <location>
        <begin position="108"/>
        <end position="144"/>
    </location>
</feature>
<dbReference type="eggNOG" id="ENOG502QTDQ">
    <property type="taxonomic scope" value="Eukaryota"/>
</dbReference>
<dbReference type="GO" id="GO:0015630">
    <property type="term" value="C:microtubule cytoskeleton"/>
    <property type="evidence" value="ECO:0007669"/>
    <property type="project" value="InterPro"/>
</dbReference>
<evidence type="ECO:0000256" key="2">
    <source>
        <dbReference type="ARBA" id="ARBA00007525"/>
    </source>
</evidence>
<dbReference type="PANTHER" id="PTHR15073:SF4">
    <property type="entry name" value="ENSCONSIN"/>
    <property type="match status" value="1"/>
</dbReference>
<feature type="compositionally biased region" description="Basic residues" evidence="6">
    <location>
        <begin position="39"/>
        <end position="52"/>
    </location>
</feature>
<dbReference type="InterPro" id="IPR008604">
    <property type="entry name" value="MAP7_fam"/>
</dbReference>
<dbReference type="GO" id="GO:0000226">
    <property type="term" value="P:microtubule cytoskeleton organization"/>
    <property type="evidence" value="ECO:0007669"/>
    <property type="project" value="InterPro"/>
</dbReference>
<dbReference type="Proteomes" id="UP000010552">
    <property type="component" value="Unassembled WGS sequence"/>
</dbReference>
<evidence type="ECO:0000256" key="6">
    <source>
        <dbReference type="SAM" id="MobiDB-lite"/>
    </source>
</evidence>
<proteinExistence type="inferred from homology"/>